<protein>
    <recommendedName>
        <fullName evidence="2">Autophagy-related protein 101</fullName>
    </recommendedName>
</protein>
<keyword evidence="5" id="KW-1185">Reference proteome</keyword>
<evidence type="ECO:0000313" key="4">
    <source>
        <dbReference type="EMBL" id="KAI5418193.1"/>
    </source>
</evidence>
<organism evidence="4 5">
    <name type="scientific">Pisum sativum</name>
    <name type="common">Garden pea</name>
    <name type="synonym">Lathyrus oleraceus</name>
    <dbReference type="NCBI Taxonomy" id="3888"/>
    <lineage>
        <taxon>Eukaryota</taxon>
        <taxon>Viridiplantae</taxon>
        <taxon>Streptophyta</taxon>
        <taxon>Embryophyta</taxon>
        <taxon>Tracheophyta</taxon>
        <taxon>Spermatophyta</taxon>
        <taxon>Magnoliopsida</taxon>
        <taxon>eudicotyledons</taxon>
        <taxon>Gunneridae</taxon>
        <taxon>Pentapetalae</taxon>
        <taxon>rosids</taxon>
        <taxon>fabids</taxon>
        <taxon>Fabales</taxon>
        <taxon>Fabaceae</taxon>
        <taxon>Papilionoideae</taxon>
        <taxon>50 kb inversion clade</taxon>
        <taxon>NPAAA clade</taxon>
        <taxon>Hologalegina</taxon>
        <taxon>IRL clade</taxon>
        <taxon>Fabeae</taxon>
        <taxon>Lathyrus</taxon>
    </lineage>
</organism>
<dbReference type="Gramene" id="Psat04G0272100-T1">
    <property type="protein sequence ID" value="KAI5418193.1"/>
    <property type="gene ID" value="KIW84_042721"/>
</dbReference>
<comment type="similarity">
    <text evidence="1">Belongs to the ATG101 family.</text>
</comment>
<sequence>MHEVEKVEKHEVLRCILHMIMFHRTYGPVRPKDANMELCDITYFEVEKNIEEKIGEFLDWLVKQPIKKSQICLSFYEVKNKKAYWFSNRIERLYFEHWYINLNLKPHSVEACHSEVADYRGVVAFRVL</sequence>
<dbReference type="PANTHER" id="PTHR13292:SF0">
    <property type="entry name" value="AUTOPHAGY-RELATED PROTEIN 101"/>
    <property type="match status" value="1"/>
</dbReference>
<dbReference type="InterPro" id="IPR012445">
    <property type="entry name" value="ATG101"/>
</dbReference>
<evidence type="ECO:0000313" key="5">
    <source>
        <dbReference type="Proteomes" id="UP001058974"/>
    </source>
</evidence>
<comment type="caution">
    <text evidence="4">The sequence shown here is derived from an EMBL/GenBank/DDBJ whole genome shotgun (WGS) entry which is preliminary data.</text>
</comment>
<keyword evidence="3" id="KW-0072">Autophagy</keyword>
<name>A0A9D5AQW0_PEA</name>
<dbReference type="AlphaFoldDB" id="A0A9D5AQW0"/>
<dbReference type="GO" id="GO:1990316">
    <property type="term" value="C:Atg1/ULK1 kinase complex"/>
    <property type="evidence" value="ECO:0007669"/>
    <property type="project" value="TreeGrafter"/>
</dbReference>
<dbReference type="GO" id="GO:0000045">
    <property type="term" value="P:autophagosome assembly"/>
    <property type="evidence" value="ECO:0007669"/>
    <property type="project" value="TreeGrafter"/>
</dbReference>
<reference evidence="4 5" key="1">
    <citation type="journal article" date="2022" name="Nat. Genet.">
        <title>Improved pea reference genome and pan-genome highlight genomic features and evolutionary characteristics.</title>
        <authorList>
            <person name="Yang T."/>
            <person name="Liu R."/>
            <person name="Luo Y."/>
            <person name="Hu S."/>
            <person name="Wang D."/>
            <person name="Wang C."/>
            <person name="Pandey M.K."/>
            <person name="Ge S."/>
            <person name="Xu Q."/>
            <person name="Li N."/>
            <person name="Li G."/>
            <person name="Huang Y."/>
            <person name="Saxena R.K."/>
            <person name="Ji Y."/>
            <person name="Li M."/>
            <person name="Yan X."/>
            <person name="He Y."/>
            <person name="Liu Y."/>
            <person name="Wang X."/>
            <person name="Xiang C."/>
            <person name="Varshney R.K."/>
            <person name="Ding H."/>
            <person name="Gao S."/>
            <person name="Zong X."/>
        </authorList>
    </citation>
    <scope>NUCLEOTIDE SEQUENCE [LARGE SCALE GENOMIC DNA]</scope>
    <source>
        <strain evidence="4 5">cv. Zhongwan 6</strain>
    </source>
</reference>
<gene>
    <name evidence="4" type="ORF">KIW84_042721</name>
</gene>
<dbReference type="GO" id="GO:0019901">
    <property type="term" value="F:protein kinase binding"/>
    <property type="evidence" value="ECO:0007669"/>
    <property type="project" value="TreeGrafter"/>
</dbReference>
<proteinExistence type="inferred from homology"/>
<dbReference type="Pfam" id="PF07855">
    <property type="entry name" value="ATG101"/>
    <property type="match status" value="1"/>
</dbReference>
<evidence type="ECO:0000256" key="2">
    <source>
        <dbReference type="ARBA" id="ARBA00018874"/>
    </source>
</evidence>
<dbReference type="EMBL" id="JAMSHJ010000004">
    <property type="protein sequence ID" value="KAI5418193.1"/>
    <property type="molecule type" value="Genomic_DNA"/>
</dbReference>
<accession>A0A9D5AQW0</accession>
<evidence type="ECO:0000256" key="3">
    <source>
        <dbReference type="ARBA" id="ARBA00023006"/>
    </source>
</evidence>
<dbReference type="GO" id="GO:0000407">
    <property type="term" value="C:phagophore assembly site"/>
    <property type="evidence" value="ECO:0007669"/>
    <property type="project" value="TreeGrafter"/>
</dbReference>
<dbReference type="PANTHER" id="PTHR13292">
    <property type="entry name" value="AUTOPHAGY-RELATED PROTEIN 101"/>
    <property type="match status" value="1"/>
</dbReference>
<evidence type="ECO:0000256" key="1">
    <source>
        <dbReference type="ARBA" id="ARBA00007130"/>
    </source>
</evidence>
<dbReference type="Proteomes" id="UP001058974">
    <property type="component" value="Chromosome 4"/>
</dbReference>